<reference evidence="3 4" key="1">
    <citation type="submission" date="2021-12" db="EMBL/GenBank/DDBJ databases">
        <title>Genome seq of P8.</title>
        <authorList>
            <person name="Seo T."/>
        </authorList>
    </citation>
    <scope>NUCLEOTIDE SEQUENCE [LARGE SCALE GENOMIC DNA]</scope>
    <source>
        <strain evidence="3 4">P8</strain>
    </source>
</reference>
<dbReference type="Pfam" id="PF07589">
    <property type="entry name" value="PEP-CTERM"/>
    <property type="match status" value="1"/>
</dbReference>
<dbReference type="NCBIfam" id="NF041539">
    <property type="entry name" value="choice_anch_R"/>
    <property type="match status" value="1"/>
</dbReference>
<dbReference type="NCBIfam" id="TIGR02595">
    <property type="entry name" value="PEP_CTERM"/>
    <property type="match status" value="1"/>
</dbReference>
<sequence length="207" mass="20778">MRRFQPLLLAALIAIALPAAAATTVFDNLGSVEGADPLLGYGPLADSFQTGDGGQLVLSQVTALLKSGSADVVGDLRVSLLADNAGSPGSWLATVGSLSSAAVSTAGFSAYSFKPAAAVQLAAHTTYWVQIEALKPNAVEWAWSSDLSGIGVAGGANANALLGVSSNLAAAPYQMSVSVQAVPEPASLALMLSGVGLVAAAARRRQR</sequence>
<dbReference type="InterPro" id="IPR013424">
    <property type="entry name" value="Ice-binding_C"/>
</dbReference>
<organism evidence="3 4">
    <name type="scientific">Pelomonas cellulosilytica</name>
    <dbReference type="NCBI Taxonomy" id="2906762"/>
    <lineage>
        <taxon>Bacteria</taxon>
        <taxon>Pseudomonadati</taxon>
        <taxon>Pseudomonadota</taxon>
        <taxon>Betaproteobacteria</taxon>
        <taxon>Burkholderiales</taxon>
        <taxon>Sphaerotilaceae</taxon>
        <taxon>Roseateles</taxon>
    </lineage>
</organism>
<proteinExistence type="predicted"/>
<name>A0ABS8XSN4_9BURK</name>
<comment type="caution">
    <text evidence="3">The sequence shown here is derived from an EMBL/GenBank/DDBJ whole genome shotgun (WGS) entry which is preliminary data.</text>
</comment>
<keyword evidence="4" id="KW-1185">Reference proteome</keyword>
<feature type="signal peptide" evidence="1">
    <location>
        <begin position="1"/>
        <end position="21"/>
    </location>
</feature>
<dbReference type="EMBL" id="JAJTWU010000002">
    <property type="protein sequence ID" value="MCE4554193.1"/>
    <property type="molecule type" value="Genomic_DNA"/>
</dbReference>
<dbReference type="Proteomes" id="UP001200741">
    <property type="component" value="Unassembled WGS sequence"/>
</dbReference>
<gene>
    <name evidence="3" type="ORF">LXT13_06985</name>
</gene>
<protein>
    <submittedName>
        <fullName evidence="3">PEP-CTERM sorting domain-containing protein</fullName>
    </submittedName>
</protein>
<evidence type="ECO:0000313" key="3">
    <source>
        <dbReference type="EMBL" id="MCE4554193.1"/>
    </source>
</evidence>
<feature type="domain" description="Ice-binding protein C-terminal" evidence="2">
    <location>
        <begin position="181"/>
        <end position="205"/>
    </location>
</feature>
<dbReference type="RefSeq" id="WP_233371097.1">
    <property type="nucleotide sequence ID" value="NZ_JAJTWU010000002.1"/>
</dbReference>
<evidence type="ECO:0000313" key="4">
    <source>
        <dbReference type="Proteomes" id="UP001200741"/>
    </source>
</evidence>
<evidence type="ECO:0000259" key="2">
    <source>
        <dbReference type="Pfam" id="PF07589"/>
    </source>
</evidence>
<keyword evidence="1" id="KW-0732">Signal</keyword>
<feature type="chain" id="PRO_5047331629" evidence="1">
    <location>
        <begin position="22"/>
        <end position="207"/>
    </location>
</feature>
<evidence type="ECO:0000256" key="1">
    <source>
        <dbReference type="SAM" id="SignalP"/>
    </source>
</evidence>
<accession>A0ABS8XSN4</accession>